<dbReference type="Proteomes" id="UP000470875">
    <property type="component" value="Unassembled WGS sequence"/>
</dbReference>
<dbReference type="GO" id="GO:0006313">
    <property type="term" value="P:DNA transposition"/>
    <property type="evidence" value="ECO:0007669"/>
    <property type="project" value="InterPro"/>
</dbReference>
<feature type="transmembrane region" description="Helical" evidence="1">
    <location>
        <begin position="158"/>
        <end position="178"/>
    </location>
</feature>
<dbReference type="RefSeq" id="WP_154544640.1">
    <property type="nucleotide sequence ID" value="NZ_VULO01000006.1"/>
</dbReference>
<keyword evidence="1" id="KW-0812">Transmembrane</keyword>
<dbReference type="PANTHER" id="PTHR33055">
    <property type="entry name" value="TRANSPOSASE FOR INSERTION SEQUENCE ELEMENT IS1111A"/>
    <property type="match status" value="1"/>
</dbReference>
<evidence type="ECO:0000259" key="2">
    <source>
        <dbReference type="Pfam" id="PF01548"/>
    </source>
</evidence>
<feature type="domain" description="Transposase IS110-like N-terminal" evidence="2">
    <location>
        <begin position="26"/>
        <end position="174"/>
    </location>
</feature>
<protein>
    <submittedName>
        <fullName evidence="3">IS110 family transposase</fullName>
    </submittedName>
</protein>
<keyword evidence="1" id="KW-0472">Membrane</keyword>
<dbReference type="InterPro" id="IPR047650">
    <property type="entry name" value="Transpos_IS110"/>
</dbReference>
<proteinExistence type="predicted"/>
<dbReference type="PANTHER" id="PTHR33055:SF3">
    <property type="entry name" value="PUTATIVE TRANSPOSASE FOR IS117-RELATED"/>
    <property type="match status" value="1"/>
</dbReference>
<reference evidence="3 4" key="1">
    <citation type="submission" date="2019-08" db="EMBL/GenBank/DDBJ databases">
        <title>In-depth cultivation of the pig gut microbiome towards novel bacterial diversity and tailored functional studies.</title>
        <authorList>
            <person name="Wylensek D."/>
            <person name="Hitch T.C.A."/>
            <person name="Clavel T."/>
        </authorList>
    </citation>
    <scope>NUCLEOTIDE SEQUENCE [LARGE SCALE GENOMIC DNA]</scope>
    <source>
        <strain evidence="3 4">WB03_NA08</strain>
    </source>
</reference>
<evidence type="ECO:0000313" key="3">
    <source>
        <dbReference type="EMBL" id="MSS84360.1"/>
    </source>
</evidence>
<dbReference type="InterPro" id="IPR002525">
    <property type="entry name" value="Transp_IS110-like_N"/>
</dbReference>
<evidence type="ECO:0000256" key="1">
    <source>
        <dbReference type="SAM" id="Phobius"/>
    </source>
</evidence>
<evidence type="ECO:0000313" key="4">
    <source>
        <dbReference type="Proteomes" id="UP000470875"/>
    </source>
</evidence>
<dbReference type="GO" id="GO:0003677">
    <property type="term" value="F:DNA binding"/>
    <property type="evidence" value="ECO:0007669"/>
    <property type="project" value="InterPro"/>
</dbReference>
<dbReference type="Pfam" id="PF01548">
    <property type="entry name" value="DEDD_Tnp_IS110"/>
    <property type="match status" value="1"/>
</dbReference>
<keyword evidence="1" id="KW-1133">Transmembrane helix</keyword>
<accession>A0A6N7VTS8</accession>
<keyword evidence="4" id="KW-1185">Reference proteome</keyword>
<organism evidence="3 4">
    <name type="scientific">Scrofimicrobium canadense</name>
    <dbReference type="NCBI Taxonomy" id="2652290"/>
    <lineage>
        <taxon>Bacteria</taxon>
        <taxon>Bacillati</taxon>
        <taxon>Actinomycetota</taxon>
        <taxon>Actinomycetes</taxon>
        <taxon>Actinomycetales</taxon>
        <taxon>Actinomycetaceae</taxon>
        <taxon>Scrofimicrobium</taxon>
    </lineage>
</organism>
<name>A0A6N7VTS8_9ACTO</name>
<dbReference type="EMBL" id="VULO01000006">
    <property type="protein sequence ID" value="MSS84360.1"/>
    <property type="molecule type" value="Genomic_DNA"/>
</dbReference>
<sequence>MTIAMQKQGQETWLVSEEGGEPRFYVGVDTHSDTHTIAVLDAAGRTLMTATFPATPTGYRKAIKTLGEFGGPSQVSVGVEGTNSYGAGLSRALQIGGFTVFEVLRLARQVRRMDGKSDPIDAAEAARTLMSGKGISIPKTGSGPAESLRYLNAARDKYVSVMTALSSAILSLLVTAPLNIRQKYSKGITVFCQVWVGRCAGVFSGRCVGLGFGVLFHEGVCYSPGLSLVS</sequence>
<gene>
    <name evidence="3" type="ORF">FYJ24_06195</name>
</gene>
<comment type="caution">
    <text evidence="3">The sequence shown here is derived from an EMBL/GenBank/DDBJ whole genome shotgun (WGS) entry which is preliminary data.</text>
</comment>
<dbReference type="GO" id="GO:0004803">
    <property type="term" value="F:transposase activity"/>
    <property type="evidence" value="ECO:0007669"/>
    <property type="project" value="InterPro"/>
</dbReference>
<dbReference type="AlphaFoldDB" id="A0A6N7VTS8"/>